<dbReference type="InterPro" id="IPR029026">
    <property type="entry name" value="tRNA_m1G_MTases_N"/>
</dbReference>
<dbReference type="InterPro" id="IPR047261">
    <property type="entry name" value="MRM1_MeTrfase_dom"/>
</dbReference>
<evidence type="ECO:0000256" key="1">
    <source>
        <dbReference type="ARBA" id="ARBA00004173"/>
    </source>
</evidence>
<evidence type="ECO:0000256" key="5">
    <source>
        <dbReference type="ARBA" id="ARBA00022679"/>
    </source>
</evidence>
<dbReference type="InterPro" id="IPR029064">
    <property type="entry name" value="Ribosomal_eL30-like_sf"/>
</dbReference>
<evidence type="ECO:0000256" key="3">
    <source>
        <dbReference type="ARBA" id="ARBA00022552"/>
    </source>
</evidence>
<dbReference type="GO" id="GO:0016435">
    <property type="term" value="F:rRNA (guanine) methyltransferase activity"/>
    <property type="evidence" value="ECO:0007669"/>
    <property type="project" value="TreeGrafter"/>
</dbReference>
<keyword evidence="6" id="KW-0949">S-adenosyl-L-methionine</keyword>
<keyword evidence="7" id="KW-0809">Transit peptide</keyword>
<evidence type="ECO:0000313" key="13">
    <source>
        <dbReference type="Proteomes" id="UP000604046"/>
    </source>
</evidence>
<keyword evidence="4" id="KW-0489">Methyltransferase</keyword>
<dbReference type="InterPro" id="IPR013123">
    <property type="entry name" value="SpoU_subst-bd"/>
</dbReference>
<keyword evidence="8" id="KW-0496">Mitochondrion</keyword>
<name>A0A812J6G6_9DINO</name>
<evidence type="ECO:0000256" key="9">
    <source>
        <dbReference type="ARBA" id="ARBA00034881"/>
    </source>
</evidence>
<dbReference type="GO" id="GO:0005739">
    <property type="term" value="C:mitochondrion"/>
    <property type="evidence" value="ECO:0007669"/>
    <property type="project" value="UniProtKB-SubCell"/>
</dbReference>
<evidence type="ECO:0000256" key="10">
    <source>
        <dbReference type="SAM" id="MobiDB-lite"/>
    </source>
</evidence>
<reference evidence="12" key="1">
    <citation type="submission" date="2021-02" db="EMBL/GenBank/DDBJ databases">
        <authorList>
            <person name="Dougan E. K."/>
            <person name="Rhodes N."/>
            <person name="Thang M."/>
            <person name="Chan C."/>
        </authorList>
    </citation>
    <scope>NUCLEOTIDE SEQUENCE</scope>
</reference>
<comment type="caution">
    <text evidence="12">The sequence shown here is derived from an EMBL/GenBank/DDBJ whole genome shotgun (WGS) entry which is preliminary data.</text>
</comment>
<accession>A0A812J6G6</accession>
<dbReference type="SUPFAM" id="SSF75217">
    <property type="entry name" value="alpha/beta knot"/>
    <property type="match status" value="1"/>
</dbReference>
<dbReference type="PANTHER" id="PTHR46103:SF1">
    <property type="entry name" value="RRNA METHYLTRANSFERASE 1, MITOCHONDRIAL"/>
    <property type="match status" value="1"/>
</dbReference>
<dbReference type="CDD" id="cd18105">
    <property type="entry name" value="SpoU-like_MRM1"/>
    <property type="match status" value="1"/>
</dbReference>
<organism evidence="12 13">
    <name type="scientific">Symbiodinium natans</name>
    <dbReference type="NCBI Taxonomy" id="878477"/>
    <lineage>
        <taxon>Eukaryota</taxon>
        <taxon>Sar</taxon>
        <taxon>Alveolata</taxon>
        <taxon>Dinophyceae</taxon>
        <taxon>Suessiales</taxon>
        <taxon>Symbiodiniaceae</taxon>
        <taxon>Symbiodinium</taxon>
    </lineage>
</organism>
<proteinExistence type="inferred from homology"/>
<keyword evidence="3" id="KW-0698">rRNA processing</keyword>
<dbReference type="InterPro" id="IPR029028">
    <property type="entry name" value="Alpha/beta_knot_MTases"/>
</dbReference>
<feature type="domain" description="RNA 2-O ribose methyltransferase substrate binding" evidence="11">
    <location>
        <begin position="521"/>
        <end position="606"/>
    </location>
</feature>
<dbReference type="Proteomes" id="UP000604046">
    <property type="component" value="Unassembled WGS sequence"/>
</dbReference>
<dbReference type="OrthoDB" id="270651at2759"/>
<protein>
    <recommendedName>
        <fullName evidence="9">rRNA methyltransferase 1, mitochondrial</fullName>
    </recommendedName>
</protein>
<evidence type="ECO:0000313" key="12">
    <source>
        <dbReference type="EMBL" id="CAE7198103.1"/>
    </source>
</evidence>
<dbReference type="SMART" id="SM00967">
    <property type="entry name" value="SpoU_sub_bind"/>
    <property type="match status" value="1"/>
</dbReference>
<evidence type="ECO:0000256" key="7">
    <source>
        <dbReference type="ARBA" id="ARBA00022946"/>
    </source>
</evidence>
<comment type="similarity">
    <text evidence="2">Belongs to the class IV-like SAM-binding methyltransferase superfamily. RNA methyltransferase TrmH family.</text>
</comment>
<evidence type="ECO:0000256" key="6">
    <source>
        <dbReference type="ARBA" id="ARBA00022691"/>
    </source>
</evidence>
<gene>
    <name evidence="12" type="primary">MRM1</name>
    <name evidence="12" type="ORF">SNAT2548_LOCUS5679</name>
</gene>
<dbReference type="InterPro" id="IPR047182">
    <property type="entry name" value="MRM1"/>
</dbReference>
<dbReference type="Pfam" id="PF00588">
    <property type="entry name" value="SpoU_methylase"/>
    <property type="match status" value="1"/>
</dbReference>
<feature type="region of interest" description="Disordered" evidence="10">
    <location>
        <begin position="1"/>
        <end position="25"/>
    </location>
</feature>
<dbReference type="GO" id="GO:0003723">
    <property type="term" value="F:RNA binding"/>
    <property type="evidence" value="ECO:0007669"/>
    <property type="project" value="InterPro"/>
</dbReference>
<evidence type="ECO:0000256" key="8">
    <source>
        <dbReference type="ARBA" id="ARBA00023128"/>
    </source>
</evidence>
<dbReference type="InterPro" id="IPR001537">
    <property type="entry name" value="SpoU_MeTrfase"/>
</dbReference>
<keyword evidence="13" id="KW-1185">Reference proteome</keyword>
<dbReference type="EMBL" id="CAJNDS010000366">
    <property type="protein sequence ID" value="CAE7198103.1"/>
    <property type="molecule type" value="Genomic_DNA"/>
</dbReference>
<dbReference type="PANTHER" id="PTHR46103">
    <property type="entry name" value="RRNA METHYLTRANSFERASE 1, MITOCHONDRIAL"/>
    <property type="match status" value="1"/>
</dbReference>
<dbReference type="AlphaFoldDB" id="A0A812J6G6"/>
<dbReference type="SUPFAM" id="SSF55315">
    <property type="entry name" value="L30e-like"/>
    <property type="match status" value="1"/>
</dbReference>
<evidence type="ECO:0000256" key="2">
    <source>
        <dbReference type="ARBA" id="ARBA00007228"/>
    </source>
</evidence>
<comment type="subcellular location">
    <subcellularLocation>
        <location evidence="1">Mitochondrion</location>
    </subcellularLocation>
</comment>
<dbReference type="Gene3D" id="3.30.1330.30">
    <property type="match status" value="1"/>
</dbReference>
<keyword evidence="5" id="KW-0808">Transferase</keyword>
<sequence length="804" mass="88891">MGALHPQASMPSLNSSRSKRDSEELRSLEQSWDSSHWMHYSRRNPALTVNCRDYFDRPRAEPSYSRGFQLGARLQVSWKLGPEPKDWSDTFGKTRTNGFLGRSCSGKPEFAMQEALWDERHHVLHGSANEEFHESDKEYFSVFLAPRGKRVVPKRQNGWTTHLLPHKQRGNPNGMDDAEMPCEILHRKPASPADIEHLKISQDLVGLSPQVSIRVEQLRDVSAGFWSRAASNDCGSWDCRFLQISAGKMLSTSSLSLFQEELTAIRFQHSFAAAMPANHCTKCPAAECHLCTTCMPSGSALPSLSLVLLLEQERFPWKQRMKSLSQRVRRRKNCRAGSFRARKKTGCKGVAKVDEAVLCFGFKAEKILALSGSNCPCTGDASQTCEPCGVIKIFPPLSASARTPQPAKTAKTAKTASYAMARPQLCGWWSQQVEPRSFVHLGTVAVLVTFCFEILALQHVKDQEFDREISTHSRHTYPQACYKQGCYKGVVADAVGFLPGERWSRRSERAAPTGAKKENEYLFGVYPILLALRAGKRSFKSLWIQQRRGKVTVEKKDDQAREEIEQRSKSLGVKLFRCFKRDVLDEHSGGRPHQGLVLKCTEPSIKTVEELPRPSKGALWLALEGVTDPMNLGSLLRSAAFFGVEGVICERGCARYSPVAAKASAGAGETMEIFHSRDLEKLLPRARRQGWLVVGASLPAEGEKEPPYSSLEDWLQTPSQLEQGILLLLGPEGPGLRSQVRQGCDRLVGISRAGQNLDGLDSLNVGVAAGIALHALRTALGAPRAREAPVTTRAPGAQGAPILA</sequence>
<evidence type="ECO:0000256" key="4">
    <source>
        <dbReference type="ARBA" id="ARBA00022603"/>
    </source>
</evidence>
<evidence type="ECO:0000259" key="11">
    <source>
        <dbReference type="SMART" id="SM00967"/>
    </source>
</evidence>
<dbReference type="Pfam" id="PF08032">
    <property type="entry name" value="SpoU_sub_bind"/>
    <property type="match status" value="1"/>
</dbReference>
<dbReference type="Gene3D" id="3.40.1280.10">
    <property type="match status" value="1"/>
</dbReference>